<feature type="compositionally biased region" description="Polar residues" evidence="1">
    <location>
        <begin position="387"/>
        <end position="404"/>
    </location>
</feature>
<feature type="transmembrane region" description="Helical" evidence="2">
    <location>
        <begin position="466"/>
        <end position="484"/>
    </location>
</feature>
<proteinExistence type="predicted"/>
<dbReference type="PANTHER" id="PTHR37948">
    <property type="entry name" value="ZGC:113208"/>
    <property type="match status" value="1"/>
</dbReference>
<dbReference type="STRING" id="2282107.A0A286U5I3"/>
<feature type="transmembrane region" description="Helical" evidence="2">
    <location>
        <begin position="1031"/>
        <end position="1049"/>
    </location>
</feature>
<evidence type="ECO:0000313" key="3">
    <source>
        <dbReference type="EMBL" id="PAV14802.1"/>
    </source>
</evidence>
<dbReference type="AlphaFoldDB" id="A0A286U5I3"/>
<feature type="compositionally biased region" description="Polar residues" evidence="1">
    <location>
        <begin position="370"/>
        <end position="379"/>
    </location>
</feature>
<dbReference type="OrthoDB" id="4850at2759"/>
<keyword evidence="4" id="KW-1185">Reference proteome</keyword>
<comment type="caution">
    <text evidence="3">The sequence shown here is derived from an EMBL/GenBank/DDBJ whole genome shotgun (WGS) entry which is preliminary data.</text>
</comment>
<feature type="region of interest" description="Disordered" evidence="1">
    <location>
        <begin position="370"/>
        <end position="417"/>
    </location>
</feature>
<feature type="compositionally biased region" description="Basic residues" evidence="1">
    <location>
        <begin position="46"/>
        <end position="60"/>
    </location>
</feature>
<dbReference type="PANTHER" id="PTHR37948:SF1">
    <property type="entry name" value="BLL5189 PROTEIN"/>
    <property type="match status" value="1"/>
</dbReference>
<gene>
    <name evidence="3" type="ORF">PNOK_0935500</name>
</gene>
<evidence type="ECO:0000256" key="1">
    <source>
        <dbReference type="SAM" id="MobiDB-lite"/>
    </source>
</evidence>
<feature type="transmembrane region" description="Helical" evidence="2">
    <location>
        <begin position="436"/>
        <end position="454"/>
    </location>
</feature>
<evidence type="ECO:0000313" key="4">
    <source>
        <dbReference type="Proteomes" id="UP000217199"/>
    </source>
</evidence>
<feature type="region of interest" description="Disordered" evidence="1">
    <location>
        <begin position="128"/>
        <end position="164"/>
    </location>
</feature>
<reference evidence="3 4" key="1">
    <citation type="journal article" date="2017" name="Mol. Ecol.">
        <title>Comparative and population genomic landscape of Phellinus noxius: A hypervariable fungus causing root rot in trees.</title>
        <authorList>
            <person name="Chung C.L."/>
            <person name="Lee T.J."/>
            <person name="Akiba M."/>
            <person name="Lee H.H."/>
            <person name="Kuo T.H."/>
            <person name="Liu D."/>
            <person name="Ke H.M."/>
            <person name="Yokoi T."/>
            <person name="Roa M.B."/>
            <person name="Lu M.J."/>
            <person name="Chang Y.Y."/>
            <person name="Ann P.J."/>
            <person name="Tsai J.N."/>
            <person name="Chen C.Y."/>
            <person name="Tzean S.S."/>
            <person name="Ota Y."/>
            <person name="Hattori T."/>
            <person name="Sahashi N."/>
            <person name="Liou R.F."/>
            <person name="Kikuchi T."/>
            <person name="Tsai I.J."/>
        </authorList>
    </citation>
    <scope>NUCLEOTIDE SEQUENCE [LARGE SCALE GENOMIC DNA]</scope>
    <source>
        <strain evidence="3 4">FFPRI411160</strain>
    </source>
</reference>
<organism evidence="3 4">
    <name type="scientific">Pyrrhoderma noxium</name>
    <dbReference type="NCBI Taxonomy" id="2282107"/>
    <lineage>
        <taxon>Eukaryota</taxon>
        <taxon>Fungi</taxon>
        <taxon>Dikarya</taxon>
        <taxon>Basidiomycota</taxon>
        <taxon>Agaricomycotina</taxon>
        <taxon>Agaricomycetes</taxon>
        <taxon>Hymenochaetales</taxon>
        <taxon>Hymenochaetaceae</taxon>
        <taxon>Pyrrhoderma</taxon>
    </lineage>
</organism>
<name>A0A286U5I3_9AGAM</name>
<feature type="compositionally biased region" description="Acidic residues" evidence="1">
    <location>
        <begin position="133"/>
        <end position="157"/>
    </location>
</feature>
<dbReference type="InParanoid" id="A0A286U5I3"/>
<sequence length="1119" mass="125480">MPPLTEYELERQANIERNKRILKELGLDDGLKVAPSRAKTEAKAKMVSRPKRESTKRKKKSPEPVRTRRKSARLALLSNEKDRSRSPDSDSASVSGIPSSDPIDFLSHSIGPSSSPVRVFKLRRISPPPPVYEVDESEEGVLDEDLSEMEERDEDDQYQGTLPIRDPDRTIRFRDAPQFTPNMTPEEIIRAGSFGGTAFRRHYSSVLKRWLPESDYEEFPSSWFTNLEVNRYLTAKEYDERVNRYRVKAGQSLENWEASGWVHEQDPRGWIQWYFRFYLGRRSDDDDRQIKRWIGVCGPNGRFRKTLVKKIVEKDGDWDDETISPILRQTLQHWGYKLTEKDYRRSRDRRSTMSTQSQVSERISRSTIPLPVNTGNISGMNRMEEVPSSSIPHTSKSGSPSCDVTPSPTLTSPPSGKEIRKHLFKSIKDIRNIKNIGLLALYLGLCIIVGVIMGRAIEVVAENQSLFVARAIISASLAFPTLSLNKILDVFIRDQFDAGVWARIIHKGKYGEKMTLKKLSDITSSNLSLVSWFNLCRYQMWERDGQDKSIPKSYDNKSSRFKWSFQLLVLLLAVLAKDQLMLLFERAIDIDADIIAQNKLFEEVFIWGELSSSDLARARDLVSTFTSFEQTWTLSPFSSIADQPSPVTFIDETTGYSVYFAETTYNQLRPIGGSGLGTFNLTSHASDGDIGTSILNLTDNRVTQPGVDGFLQFPKWGIRIMCSKFVNPTINIVPLSNATASYVFVTTPVLEELFVGLSLPIPDLPILNTSNVLWGNDVLPNGIDANKLVAVGAFANNGVAHSFYSMPIDLGESGQGWAEIEVLLVRVNTTYTPGGTFPIYGDPVLNANGVETQIGYDAAVCLEVYEPWIVEIFNGTAVPPSSVRLLGPLKSSASQVASTTKSTDGWNVWKNETVSKGRLRVGENGVPDDMNWTLNSTGKSDAFAVAHDNSVNQMVKDNGRDFWYVPSPLLVSFTDGAGPSGYTELSASRFASARAYADATNALPFLAGSGPLAARRYFVGLKSHIKIIRPLFILLLFGCCALGIVTFWVPTLPLSVPRRENNLLSWLAVLHGDKMGEYIPLYFEKDKMIFHDRMDIREVREKIGDTEVLYKLEEGANKA</sequence>
<dbReference type="Proteomes" id="UP000217199">
    <property type="component" value="Unassembled WGS sequence"/>
</dbReference>
<feature type="compositionally biased region" description="Basic and acidic residues" evidence="1">
    <location>
        <begin position="79"/>
        <end position="88"/>
    </location>
</feature>
<protein>
    <submittedName>
        <fullName evidence="3">Uncharacterized protein</fullName>
    </submittedName>
</protein>
<keyword evidence="2" id="KW-0812">Transmembrane</keyword>
<evidence type="ECO:0000256" key="2">
    <source>
        <dbReference type="SAM" id="Phobius"/>
    </source>
</evidence>
<keyword evidence="2" id="KW-0472">Membrane</keyword>
<feature type="region of interest" description="Disordered" evidence="1">
    <location>
        <begin position="26"/>
        <end position="99"/>
    </location>
</feature>
<dbReference type="EMBL" id="NBII01000011">
    <property type="protein sequence ID" value="PAV14802.1"/>
    <property type="molecule type" value="Genomic_DNA"/>
</dbReference>
<accession>A0A286U5I3</accession>
<keyword evidence="2" id="KW-1133">Transmembrane helix</keyword>
<feature type="compositionally biased region" description="Low complexity" evidence="1">
    <location>
        <begin position="405"/>
        <end position="415"/>
    </location>
</feature>